<dbReference type="InterPro" id="IPR050857">
    <property type="entry name" value="D-2-hydroxyacid_DH"/>
</dbReference>
<sequence length="326" mass="35633">MRIAVLDDYLQLSQRLADWSRVQQQAEVTVFDRHLGEEEAVRELADFDAVCHLRERMAMPASLIDRLPRLKLIVVTGFEHRTLDLAAAAQRGILVTRAPNKGEGLHATPELAWGLILSLARKIPQSAAGMKQGAWQLHAGSVLRGKTLGLLGLGRIGRCMVPIARAFGMEVLAWSSRLTPEEAAAAGATWAAKDELLARSDYVSLHLVLGERSRHTIAARELALMKPGACLVNTARAGLVDEAALLHALQNRLIAGAGLDVFEHEPLPADHPFRRLDNAILTPHLGYTVEESLRAFYAATVECLEAWLCGTPIRVVEPTTIPETKP</sequence>
<protein>
    <submittedName>
        <fullName evidence="7">D-2-hydroxyacid dehydrogenase family protein</fullName>
    </submittedName>
</protein>
<dbReference type="GO" id="GO:0051287">
    <property type="term" value="F:NAD binding"/>
    <property type="evidence" value="ECO:0007669"/>
    <property type="project" value="InterPro"/>
</dbReference>
<dbReference type="AlphaFoldDB" id="A0A848HAS9"/>
<feature type="domain" description="D-isomer specific 2-hydroxyacid dehydrogenase NAD-binding" evidence="6">
    <location>
        <begin position="114"/>
        <end position="286"/>
    </location>
</feature>
<reference evidence="7 8" key="1">
    <citation type="submission" date="2020-04" db="EMBL/GenBank/DDBJ databases">
        <title>Ramlibacter sp. G-1-2-2 isolated from soil.</title>
        <authorList>
            <person name="Dahal R.H."/>
        </authorList>
    </citation>
    <scope>NUCLEOTIDE SEQUENCE [LARGE SCALE GENOMIC DNA]</scope>
    <source>
        <strain evidence="7 8">G-1-2-2</strain>
    </source>
</reference>
<comment type="similarity">
    <text evidence="1 4">Belongs to the D-isomer specific 2-hydroxyacid dehydrogenase family.</text>
</comment>
<evidence type="ECO:0000256" key="2">
    <source>
        <dbReference type="ARBA" id="ARBA00023002"/>
    </source>
</evidence>
<evidence type="ECO:0000256" key="1">
    <source>
        <dbReference type="ARBA" id="ARBA00005854"/>
    </source>
</evidence>
<organism evidence="7 8">
    <name type="scientific">Ramlibacter agri</name>
    <dbReference type="NCBI Taxonomy" id="2728837"/>
    <lineage>
        <taxon>Bacteria</taxon>
        <taxon>Pseudomonadati</taxon>
        <taxon>Pseudomonadota</taxon>
        <taxon>Betaproteobacteria</taxon>
        <taxon>Burkholderiales</taxon>
        <taxon>Comamonadaceae</taxon>
        <taxon>Ramlibacter</taxon>
    </lineage>
</organism>
<dbReference type="Pfam" id="PF00389">
    <property type="entry name" value="2-Hacid_dh"/>
    <property type="match status" value="1"/>
</dbReference>
<accession>A0A848HAS9</accession>
<dbReference type="Gene3D" id="3.40.50.720">
    <property type="entry name" value="NAD(P)-binding Rossmann-like Domain"/>
    <property type="match status" value="2"/>
</dbReference>
<name>A0A848HAS9_9BURK</name>
<gene>
    <name evidence="7" type="ORF">HHL11_27710</name>
</gene>
<dbReference type="CDD" id="cd12169">
    <property type="entry name" value="PGDH_like_1"/>
    <property type="match status" value="1"/>
</dbReference>
<comment type="caution">
    <text evidence="7">The sequence shown here is derived from an EMBL/GenBank/DDBJ whole genome shotgun (WGS) entry which is preliminary data.</text>
</comment>
<evidence type="ECO:0000259" key="5">
    <source>
        <dbReference type="Pfam" id="PF00389"/>
    </source>
</evidence>
<keyword evidence="2 4" id="KW-0560">Oxidoreductase</keyword>
<proteinExistence type="inferred from homology"/>
<feature type="domain" description="D-isomer specific 2-hydroxyacid dehydrogenase catalytic" evidence="5">
    <location>
        <begin position="18"/>
        <end position="310"/>
    </location>
</feature>
<dbReference type="SUPFAM" id="SSF51735">
    <property type="entry name" value="NAD(P)-binding Rossmann-fold domains"/>
    <property type="match status" value="1"/>
</dbReference>
<evidence type="ECO:0000256" key="3">
    <source>
        <dbReference type="ARBA" id="ARBA00023027"/>
    </source>
</evidence>
<dbReference type="EMBL" id="JABBFX010000003">
    <property type="protein sequence ID" value="NML47567.1"/>
    <property type="molecule type" value="Genomic_DNA"/>
</dbReference>
<dbReference type="PANTHER" id="PTHR42789:SF1">
    <property type="entry name" value="D-ISOMER SPECIFIC 2-HYDROXYACID DEHYDROGENASE FAMILY PROTEIN (AFU_ORTHOLOGUE AFUA_6G10090)"/>
    <property type="match status" value="1"/>
</dbReference>
<dbReference type="RefSeq" id="WP_169421835.1">
    <property type="nucleotide sequence ID" value="NZ_JABBFX010000003.1"/>
</dbReference>
<dbReference type="Pfam" id="PF02826">
    <property type="entry name" value="2-Hacid_dh_C"/>
    <property type="match status" value="1"/>
</dbReference>
<evidence type="ECO:0000313" key="7">
    <source>
        <dbReference type="EMBL" id="NML47567.1"/>
    </source>
</evidence>
<dbReference type="GO" id="GO:0016616">
    <property type="term" value="F:oxidoreductase activity, acting on the CH-OH group of donors, NAD or NADP as acceptor"/>
    <property type="evidence" value="ECO:0007669"/>
    <property type="project" value="InterPro"/>
</dbReference>
<dbReference type="InterPro" id="IPR006140">
    <property type="entry name" value="D-isomer_DH_NAD-bd"/>
</dbReference>
<dbReference type="PANTHER" id="PTHR42789">
    <property type="entry name" value="D-ISOMER SPECIFIC 2-HYDROXYACID DEHYDROGENASE FAMILY PROTEIN (AFU_ORTHOLOGUE AFUA_6G10090)"/>
    <property type="match status" value="1"/>
</dbReference>
<evidence type="ECO:0000313" key="8">
    <source>
        <dbReference type="Proteomes" id="UP000541185"/>
    </source>
</evidence>
<dbReference type="InterPro" id="IPR006139">
    <property type="entry name" value="D-isomer_2_OHA_DH_cat_dom"/>
</dbReference>
<evidence type="ECO:0000256" key="4">
    <source>
        <dbReference type="RuleBase" id="RU003719"/>
    </source>
</evidence>
<dbReference type="SUPFAM" id="SSF52283">
    <property type="entry name" value="Formate/glycerate dehydrogenase catalytic domain-like"/>
    <property type="match status" value="1"/>
</dbReference>
<evidence type="ECO:0000259" key="6">
    <source>
        <dbReference type="Pfam" id="PF02826"/>
    </source>
</evidence>
<dbReference type="FunFam" id="3.40.50.720:FF:000203">
    <property type="entry name" value="D-3-phosphoglycerate dehydrogenase (SerA)"/>
    <property type="match status" value="1"/>
</dbReference>
<dbReference type="Proteomes" id="UP000541185">
    <property type="component" value="Unassembled WGS sequence"/>
</dbReference>
<keyword evidence="3" id="KW-0520">NAD</keyword>
<dbReference type="InterPro" id="IPR036291">
    <property type="entry name" value="NAD(P)-bd_dom_sf"/>
</dbReference>
<keyword evidence="8" id="KW-1185">Reference proteome</keyword>